<protein>
    <submittedName>
        <fullName evidence="1">Uncharacterized protein</fullName>
    </submittedName>
</protein>
<dbReference type="EMBL" id="GEZM01051070">
    <property type="protein sequence ID" value="JAV75203.1"/>
    <property type="molecule type" value="Transcribed_RNA"/>
</dbReference>
<reference evidence="1" key="1">
    <citation type="journal article" date="2016" name="Sci. Rep.">
        <title>Molecular characterization of firefly nuptial gifts: a multi-omics approach sheds light on postcopulatory sexual selection.</title>
        <authorList>
            <person name="Al-Wathiqui N."/>
            <person name="Fallon T.R."/>
            <person name="South A."/>
            <person name="Weng J.K."/>
            <person name="Lewis S.M."/>
        </authorList>
    </citation>
    <scope>NUCLEOTIDE SEQUENCE</scope>
</reference>
<accession>A0A1Y1LNF1</accession>
<dbReference type="EMBL" id="GEZM01051069">
    <property type="protein sequence ID" value="JAV75204.1"/>
    <property type="molecule type" value="Transcribed_RNA"/>
</dbReference>
<dbReference type="AlphaFoldDB" id="A0A1Y1LNF1"/>
<name>A0A1Y1LNF1_PHOPY</name>
<evidence type="ECO:0000313" key="1">
    <source>
        <dbReference type="EMBL" id="JAV75204.1"/>
    </source>
</evidence>
<organism evidence="1">
    <name type="scientific">Photinus pyralis</name>
    <name type="common">Common eastern firefly</name>
    <name type="synonym">Lampyris pyralis</name>
    <dbReference type="NCBI Taxonomy" id="7054"/>
    <lineage>
        <taxon>Eukaryota</taxon>
        <taxon>Metazoa</taxon>
        <taxon>Ecdysozoa</taxon>
        <taxon>Arthropoda</taxon>
        <taxon>Hexapoda</taxon>
        <taxon>Insecta</taxon>
        <taxon>Pterygota</taxon>
        <taxon>Neoptera</taxon>
        <taxon>Endopterygota</taxon>
        <taxon>Coleoptera</taxon>
        <taxon>Polyphaga</taxon>
        <taxon>Elateriformia</taxon>
        <taxon>Elateroidea</taxon>
        <taxon>Lampyridae</taxon>
        <taxon>Lampyrinae</taxon>
        <taxon>Photinus</taxon>
    </lineage>
</organism>
<proteinExistence type="predicted"/>
<sequence length="102" mass="11816">MAATPKDAGGIFLPYLTKSRANYLNSSSSNRIPDVLTPPVWKRRIFLHGRAPRRRCSPAARRIFPVAKFSESMRNRFENLSIKFRPNRRTNSEIKNENRELA</sequence>